<dbReference type="Proteomes" id="UP000299102">
    <property type="component" value="Unassembled WGS sequence"/>
</dbReference>
<sequence length="110" mass="12503">MPRDNVKPSVTEVIAASSDDTSTTNRVILENRGPSCSIKNRKLVKPLLSFMTTIRRTQNLRNINIQNKGFRFRSTSTAFTSTAGWLAGRGTSKNRTRFTYRHTLPRDFPK</sequence>
<protein>
    <submittedName>
        <fullName evidence="2">Uncharacterized protein</fullName>
    </submittedName>
</protein>
<feature type="region of interest" description="Disordered" evidence="1">
    <location>
        <begin position="1"/>
        <end position="22"/>
    </location>
</feature>
<proteinExistence type="predicted"/>
<name>A0A4C1VAQ1_EUMVA</name>
<accession>A0A4C1VAQ1</accession>
<organism evidence="2 3">
    <name type="scientific">Eumeta variegata</name>
    <name type="common">Bagworm moth</name>
    <name type="synonym">Eumeta japonica</name>
    <dbReference type="NCBI Taxonomy" id="151549"/>
    <lineage>
        <taxon>Eukaryota</taxon>
        <taxon>Metazoa</taxon>
        <taxon>Ecdysozoa</taxon>
        <taxon>Arthropoda</taxon>
        <taxon>Hexapoda</taxon>
        <taxon>Insecta</taxon>
        <taxon>Pterygota</taxon>
        <taxon>Neoptera</taxon>
        <taxon>Endopterygota</taxon>
        <taxon>Lepidoptera</taxon>
        <taxon>Glossata</taxon>
        <taxon>Ditrysia</taxon>
        <taxon>Tineoidea</taxon>
        <taxon>Psychidae</taxon>
        <taxon>Oiketicinae</taxon>
        <taxon>Eumeta</taxon>
    </lineage>
</organism>
<comment type="caution">
    <text evidence="2">The sequence shown here is derived from an EMBL/GenBank/DDBJ whole genome shotgun (WGS) entry which is preliminary data.</text>
</comment>
<dbReference type="AlphaFoldDB" id="A0A4C1VAQ1"/>
<keyword evidence="3" id="KW-1185">Reference proteome</keyword>
<gene>
    <name evidence="2" type="ORF">EVAR_33812_1</name>
</gene>
<evidence type="ECO:0000313" key="2">
    <source>
        <dbReference type="EMBL" id="GBP35610.1"/>
    </source>
</evidence>
<reference evidence="2 3" key="1">
    <citation type="journal article" date="2019" name="Commun. Biol.">
        <title>The bagworm genome reveals a unique fibroin gene that provides high tensile strength.</title>
        <authorList>
            <person name="Kono N."/>
            <person name="Nakamura H."/>
            <person name="Ohtoshi R."/>
            <person name="Tomita M."/>
            <person name="Numata K."/>
            <person name="Arakawa K."/>
        </authorList>
    </citation>
    <scope>NUCLEOTIDE SEQUENCE [LARGE SCALE GENOMIC DNA]</scope>
</reference>
<evidence type="ECO:0000313" key="3">
    <source>
        <dbReference type="Proteomes" id="UP000299102"/>
    </source>
</evidence>
<evidence type="ECO:0000256" key="1">
    <source>
        <dbReference type="SAM" id="MobiDB-lite"/>
    </source>
</evidence>
<dbReference type="EMBL" id="BGZK01000306">
    <property type="protein sequence ID" value="GBP35610.1"/>
    <property type="molecule type" value="Genomic_DNA"/>
</dbReference>